<reference evidence="1 2" key="2">
    <citation type="submission" date="2018-11" db="EMBL/GenBank/DDBJ databases">
        <authorList>
            <consortium name="Pathogen Informatics"/>
        </authorList>
    </citation>
    <scope>NUCLEOTIDE SEQUENCE [LARGE SCALE GENOMIC DNA]</scope>
    <source>
        <strain evidence="1 2">Costa Rica</strain>
    </source>
</reference>
<dbReference type="OMA" id="MNPISFP"/>
<gene>
    <name evidence="1" type="ORF">ACOC_LOCUS2442</name>
</gene>
<organism evidence="3">
    <name type="scientific">Angiostrongylus costaricensis</name>
    <name type="common">Nematode worm</name>
    <dbReference type="NCBI Taxonomy" id="334426"/>
    <lineage>
        <taxon>Eukaryota</taxon>
        <taxon>Metazoa</taxon>
        <taxon>Ecdysozoa</taxon>
        <taxon>Nematoda</taxon>
        <taxon>Chromadorea</taxon>
        <taxon>Rhabditida</taxon>
        <taxon>Rhabditina</taxon>
        <taxon>Rhabditomorpha</taxon>
        <taxon>Strongyloidea</taxon>
        <taxon>Metastrongylidae</taxon>
        <taxon>Angiostrongylus</taxon>
    </lineage>
</organism>
<protein>
    <submittedName>
        <fullName evidence="3">RRM domain-containing protein</fullName>
    </submittedName>
</protein>
<dbReference type="EMBL" id="UYYA01000492">
    <property type="protein sequence ID" value="VDM54027.1"/>
    <property type="molecule type" value="Genomic_DNA"/>
</dbReference>
<sequence>MNAIVLPTTLSDEERALKEIQEKLKQMRRLIGERRSLGNSDVLKIEQSKVKKSLEQAAVATEELKRKVIAGAITVNKVKEKHTFKRSRVDRRRRTASIVEEGEIVEKDEVIQEFGKFGDILSTKIDDGQKMCIVQFRKEEEALAAVKEVFRELGGIEMASDLSC</sequence>
<accession>A0A0R3PEF2</accession>
<keyword evidence="2" id="KW-1185">Reference proteome</keyword>
<dbReference type="STRING" id="334426.A0A0R3PEF2"/>
<dbReference type="Proteomes" id="UP000267027">
    <property type="component" value="Unassembled WGS sequence"/>
</dbReference>
<evidence type="ECO:0000313" key="3">
    <source>
        <dbReference type="WBParaSite" id="ACOC_0000244101-mRNA-1"/>
    </source>
</evidence>
<reference evidence="3" key="1">
    <citation type="submission" date="2017-02" db="UniProtKB">
        <authorList>
            <consortium name="WormBaseParasite"/>
        </authorList>
    </citation>
    <scope>IDENTIFICATION</scope>
</reference>
<dbReference type="OrthoDB" id="378874at2759"/>
<evidence type="ECO:0000313" key="1">
    <source>
        <dbReference type="EMBL" id="VDM54027.1"/>
    </source>
</evidence>
<dbReference type="GO" id="GO:0003676">
    <property type="term" value="F:nucleic acid binding"/>
    <property type="evidence" value="ECO:0007669"/>
    <property type="project" value="InterPro"/>
</dbReference>
<dbReference type="SUPFAM" id="SSF54928">
    <property type="entry name" value="RNA-binding domain, RBD"/>
    <property type="match status" value="1"/>
</dbReference>
<name>A0A0R3PEF2_ANGCS</name>
<dbReference type="InterPro" id="IPR012677">
    <property type="entry name" value="Nucleotide-bd_a/b_plait_sf"/>
</dbReference>
<evidence type="ECO:0000313" key="2">
    <source>
        <dbReference type="Proteomes" id="UP000267027"/>
    </source>
</evidence>
<proteinExistence type="predicted"/>
<dbReference type="Gene3D" id="3.30.70.330">
    <property type="match status" value="1"/>
</dbReference>
<dbReference type="InterPro" id="IPR035979">
    <property type="entry name" value="RBD_domain_sf"/>
</dbReference>
<dbReference type="WBParaSite" id="ACOC_0000244101-mRNA-1">
    <property type="protein sequence ID" value="ACOC_0000244101-mRNA-1"/>
    <property type="gene ID" value="ACOC_0000244101"/>
</dbReference>
<dbReference type="AlphaFoldDB" id="A0A0R3PEF2"/>